<keyword evidence="1" id="KW-0645">Protease</keyword>
<dbReference type="SUPFAM" id="SSF49464">
    <property type="entry name" value="Carboxypeptidase regulatory domain-like"/>
    <property type="match status" value="1"/>
</dbReference>
<comment type="caution">
    <text evidence="1">The sequence shown here is derived from an EMBL/GenBank/DDBJ whole genome shotgun (WGS) entry which is preliminary data.</text>
</comment>
<evidence type="ECO:0000313" key="1">
    <source>
        <dbReference type="EMBL" id="TCK67445.1"/>
    </source>
</evidence>
<dbReference type="InterPro" id="IPR008969">
    <property type="entry name" value="CarboxyPept-like_regulatory"/>
</dbReference>
<dbReference type="Gene3D" id="2.60.40.1120">
    <property type="entry name" value="Carboxypeptidase-like, regulatory domain"/>
    <property type="match status" value="1"/>
</dbReference>
<dbReference type="AlphaFoldDB" id="A0A4R1KQV4"/>
<dbReference type="Pfam" id="PF13715">
    <property type="entry name" value="CarbopepD_reg_2"/>
    <property type="match status" value="1"/>
</dbReference>
<evidence type="ECO:0000313" key="2">
    <source>
        <dbReference type="Proteomes" id="UP000295714"/>
    </source>
</evidence>
<keyword evidence="2" id="KW-1185">Reference proteome</keyword>
<dbReference type="EMBL" id="SMGI01000002">
    <property type="protein sequence ID" value="TCK67445.1"/>
    <property type="molecule type" value="Genomic_DNA"/>
</dbReference>
<gene>
    <name evidence="1" type="ORF">DFQ05_1221</name>
</gene>
<organism evidence="1 2">
    <name type="scientific">Winogradskyella wandonensis</name>
    <dbReference type="NCBI Taxonomy" id="1442586"/>
    <lineage>
        <taxon>Bacteria</taxon>
        <taxon>Pseudomonadati</taxon>
        <taxon>Bacteroidota</taxon>
        <taxon>Flavobacteriia</taxon>
        <taxon>Flavobacteriales</taxon>
        <taxon>Flavobacteriaceae</taxon>
        <taxon>Winogradskyella</taxon>
    </lineage>
</organism>
<reference evidence="1 2" key="1">
    <citation type="journal article" date="2015" name="Stand. Genomic Sci.">
        <title>Genomic Encyclopedia of Bacterial and Archaeal Type Strains, Phase III: the genomes of soil and plant-associated and newly described type strains.</title>
        <authorList>
            <person name="Whitman W.B."/>
            <person name="Woyke T."/>
            <person name="Klenk H.P."/>
            <person name="Zhou Y."/>
            <person name="Lilburn T.G."/>
            <person name="Beck B.J."/>
            <person name="De Vos P."/>
            <person name="Vandamme P."/>
            <person name="Eisen J.A."/>
            <person name="Garrity G."/>
            <person name="Hugenholtz P."/>
            <person name="Kyrpides N.C."/>
        </authorList>
    </citation>
    <scope>NUCLEOTIDE SEQUENCE [LARGE SCALE GENOMIC DNA]</scope>
    <source>
        <strain evidence="1 2">CECT 8445</strain>
    </source>
</reference>
<keyword evidence="1" id="KW-0121">Carboxypeptidase</keyword>
<proteinExistence type="predicted"/>
<accession>A0A4R1KQV4</accession>
<keyword evidence="1" id="KW-0378">Hydrolase</keyword>
<protein>
    <submittedName>
        <fullName evidence="1">Carboxypeptidase-like protein</fullName>
    </submittedName>
</protein>
<dbReference type="Proteomes" id="UP000295714">
    <property type="component" value="Unassembled WGS sequence"/>
</dbReference>
<dbReference type="GO" id="GO:0004180">
    <property type="term" value="F:carboxypeptidase activity"/>
    <property type="evidence" value="ECO:0007669"/>
    <property type="project" value="UniProtKB-KW"/>
</dbReference>
<sequence length="137" mass="14820">MIMKTSILHTNALPKQLFSIGLFFLAILVFNPVQAQNNAISVNGVVKDANGPLDGVSIYLKGSKSGTVSKANGSFAFPEKLSAGDVLIFSYLGYKKESVVIDKDSSFIELTMSEEAIDVLSALNTNVPYKSKRQSRN</sequence>
<name>A0A4R1KQV4_9FLAO</name>